<dbReference type="InterPro" id="IPR010982">
    <property type="entry name" value="Lambda_DNA-bd_dom_sf"/>
</dbReference>
<dbReference type="SMART" id="SM00530">
    <property type="entry name" value="HTH_XRE"/>
    <property type="match status" value="1"/>
</dbReference>
<proteinExistence type="predicted"/>
<dbReference type="Proteomes" id="UP001500729">
    <property type="component" value="Unassembled WGS sequence"/>
</dbReference>
<keyword evidence="3" id="KW-1185">Reference proteome</keyword>
<dbReference type="Gene3D" id="1.10.260.40">
    <property type="entry name" value="lambda repressor-like DNA-binding domains"/>
    <property type="match status" value="1"/>
</dbReference>
<gene>
    <name evidence="2" type="ORF">GCM10009533_45500</name>
</gene>
<accession>A0ABP3NG34</accession>
<evidence type="ECO:0000313" key="2">
    <source>
        <dbReference type="EMBL" id="GAA0541387.1"/>
    </source>
</evidence>
<protein>
    <submittedName>
        <fullName evidence="2">Helix-turn-helix transcriptional regulator</fullName>
    </submittedName>
</protein>
<name>A0ABP3NG34_SACER</name>
<organism evidence="2 3">
    <name type="scientific">Saccharopolyspora erythraea</name>
    <name type="common">Streptomyces erythraeus</name>
    <dbReference type="NCBI Taxonomy" id="1836"/>
    <lineage>
        <taxon>Bacteria</taxon>
        <taxon>Bacillati</taxon>
        <taxon>Actinomycetota</taxon>
        <taxon>Actinomycetes</taxon>
        <taxon>Pseudonocardiales</taxon>
        <taxon>Pseudonocardiaceae</taxon>
        <taxon>Saccharopolyspora</taxon>
    </lineage>
</organism>
<evidence type="ECO:0000259" key="1">
    <source>
        <dbReference type="PROSITE" id="PS50943"/>
    </source>
</evidence>
<dbReference type="SUPFAM" id="SSF47413">
    <property type="entry name" value="lambda repressor-like DNA-binding domains"/>
    <property type="match status" value="1"/>
</dbReference>
<dbReference type="EMBL" id="BAAAGS010000033">
    <property type="protein sequence ID" value="GAA0541387.1"/>
    <property type="molecule type" value="Genomic_DNA"/>
</dbReference>
<dbReference type="InterPro" id="IPR043917">
    <property type="entry name" value="DUF5753"/>
</dbReference>
<sequence>MGGNTGRTPKARALGAELRELRQSHGISQRELARLVTISNASMSRYETGDRIPTPEDVASIVTALGEGGELREKLIEMARDAAQPNWLSTGAAGGHNELTTLIEFERTATHIAEVAPMIVPGLLQTSDYARAIMADLPAAEMEPFVTLRVGRRDVLTRRRPVDFEAFIAEHVLRMPIGGHEVMADQLSHLLKFAELPNVSVRVLPTTLQRWSLVLEGAFILFRFPKAAPIVNLQHYRSSAFLYDTADVKDYVDAVDALREAALSPAASAELIASCVEEMEDIE</sequence>
<dbReference type="Pfam" id="PF19054">
    <property type="entry name" value="DUF5753"/>
    <property type="match status" value="1"/>
</dbReference>
<dbReference type="PROSITE" id="PS50943">
    <property type="entry name" value="HTH_CROC1"/>
    <property type="match status" value="1"/>
</dbReference>
<feature type="domain" description="HTH cro/C1-type" evidence="1">
    <location>
        <begin position="18"/>
        <end position="71"/>
    </location>
</feature>
<reference evidence="3" key="1">
    <citation type="journal article" date="2019" name="Int. J. Syst. Evol. Microbiol.">
        <title>The Global Catalogue of Microorganisms (GCM) 10K type strain sequencing project: providing services to taxonomists for standard genome sequencing and annotation.</title>
        <authorList>
            <consortium name="The Broad Institute Genomics Platform"/>
            <consortium name="The Broad Institute Genome Sequencing Center for Infectious Disease"/>
            <person name="Wu L."/>
            <person name="Ma J."/>
        </authorList>
    </citation>
    <scope>NUCLEOTIDE SEQUENCE [LARGE SCALE GENOMIC DNA]</scope>
    <source>
        <strain evidence="3">JCM 10303</strain>
    </source>
</reference>
<dbReference type="InterPro" id="IPR001387">
    <property type="entry name" value="Cro/C1-type_HTH"/>
</dbReference>
<dbReference type="Pfam" id="PF13560">
    <property type="entry name" value="HTH_31"/>
    <property type="match status" value="1"/>
</dbReference>
<dbReference type="RefSeq" id="WP_011872998.1">
    <property type="nucleotide sequence ID" value="NZ_BAAAGS010000033.1"/>
</dbReference>
<evidence type="ECO:0000313" key="3">
    <source>
        <dbReference type="Proteomes" id="UP001500729"/>
    </source>
</evidence>
<comment type="caution">
    <text evidence="2">The sequence shown here is derived from an EMBL/GenBank/DDBJ whole genome shotgun (WGS) entry which is preliminary data.</text>
</comment>
<dbReference type="CDD" id="cd00093">
    <property type="entry name" value="HTH_XRE"/>
    <property type="match status" value="1"/>
</dbReference>